<dbReference type="Pfam" id="PF07156">
    <property type="entry name" value="Prenylcys_lyase"/>
    <property type="match status" value="1"/>
</dbReference>
<dbReference type="PANTHER" id="PTHR15944">
    <property type="entry name" value="FARNESYLCYSTEINE LYASE"/>
    <property type="match status" value="1"/>
</dbReference>
<keyword evidence="9" id="KW-0812">Transmembrane</keyword>
<keyword evidence="3" id="KW-0285">Flavoprotein</keyword>
<evidence type="ECO:0000256" key="2">
    <source>
        <dbReference type="ARBA" id="ARBA00009967"/>
    </source>
</evidence>
<feature type="transmembrane region" description="Helical" evidence="9">
    <location>
        <begin position="73"/>
        <end position="91"/>
    </location>
</feature>
<dbReference type="GO" id="GO:0030327">
    <property type="term" value="P:prenylated protein catabolic process"/>
    <property type="evidence" value="ECO:0007669"/>
    <property type="project" value="TreeGrafter"/>
</dbReference>
<dbReference type="InterPro" id="IPR036188">
    <property type="entry name" value="FAD/NAD-bd_sf"/>
</dbReference>
<evidence type="ECO:0000256" key="7">
    <source>
        <dbReference type="ARBA" id="ARBA00023180"/>
    </source>
</evidence>
<keyword evidence="7" id="KW-0325">Glycoprotein</keyword>
<protein>
    <submittedName>
        <fullName evidence="11">Putative prenylcysteine oxidase 1 protein</fullName>
    </submittedName>
</protein>
<dbReference type="SUPFAM" id="SSF51905">
    <property type="entry name" value="FAD/NAD(P)-binding domain"/>
    <property type="match status" value="1"/>
</dbReference>
<dbReference type="Gene3D" id="3.50.50.60">
    <property type="entry name" value="FAD/NAD(P)-binding domain"/>
    <property type="match status" value="1"/>
</dbReference>
<keyword evidence="6" id="KW-0560">Oxidoreductase</keyword>
<comment type="cofactor">
    <cofactor evidence="1">
        <name>FAD</name>
        <dbReference type="ChEBI" id="CHEBI:57692"/>
    </cofactor>
</comment>
<evidence type="ECO:0000256" key="3">
    <source>
        <dbReference type="ARBA" id="ARBA00022630"/>
    </source>
</evidence>
<evidence type="ECO:0000256" key="1">
    <source>
        <dbReference type="ARBA" id="ARBA00001974"/>
    </source>
</evidence>
<dbReference type="Proteomes" id="UP000054516">
    <property type="component" value="Unassembled WGS sequence"/>
</dbReference>
<dbReference type="PANTHER" id="PTHR15944:SF0">
    <property type="entry name" value="PRENYLCYSTEINE LYASE DOMAIN-CONTAINING PROTEIN"/>
    <property type="match status" value="1"/>
</dbReference>
<evidence type="ECO:0000313" key="11">
    <source>
        <dbReference type="EMBL" id="GAP83324.1"/>
    </source>
</evidence>
<dbReference type="AlphaFoldDB" id="A0A1S7UJW4"/>
<evidence type="ECO:0000313" key="12">
    <source>
        <dbReference type="Proteomes" id="UP000054516"/>
    </source>
</evidence>
<reference evidence="11" key="1">
    <citation type="submission" date="2016-03" db="EMBL/GenBank/DDBJ databases">
        <title>Draft genome sequence of Rosellinia necatrix.</title>
        <authorList>
            <person name="Kanematsu S."/>
        </authorList>
    </citation>
    <scope>NUCLEOTIDE SEQUENCE [LARGE SCALE GENOMIC DNA]</scope>
    <source>
        <strain evidence="11">W97</strain>
    </source>
</reference>
<keyword evidence="9" id="KW-1133">Transmembrane helix</keyword>
<dbReference type="InterPro" id="IPR017046">
    <property type="entry name" value="Prenylcysteine_Oxase1"/>
</dbReference>
<keyword evidence="4" id="KW-0732">Signal</keyword>
<evidence type="ECO:0000256" key="9">
    <source>
        <dbReference type="SAM" id="Phobius"/>
    </source>
</evidence>
<dbReference type="EMBL" id="DF977447">
    <property type="protein sequence ID" value="GAP83324.1"/>
    <property type="molecule type" value="Genomic_DNA"/>
</dbReference>
<evidence type="ECO:0000256" key="4">
    <source>
        <dbReference type="ARBA" id="ARBA00022729"/>
    </source>
</evidence>
<proteinExistence type="inferred from homology"/>
<keyword evidence="5" id="KW-0274">FAD</keyword>
<dbReference type="InterPro" id="IPR010795">
    <property type="entry name" value="Prenylcys_lyase"/>
</dbReference>
<evidence type="ECO:0000259" key="10">
    <source>
        <dbReference type="Pfam" id="PF07156"/>
    </source>
</evidence>
<comment type="similarity">
    <text evidence="2">Belongs to the prenylcysteine oxidase family.</text>
</comment>
<dbReference type="OMA" id="SYETRIM"/>
<dbReference type="GO" id="GO:0001735">
    <property type="term" value="F:prenylcysteine oxidase activity"/>
    <property type="evidence" value="ECO:0007669"/>
    <property type="project" value="InterPro"/>
</dbReference>
<dbReference type="Pfam" id="PF13450">
    <property type="entry name" value="NAD_binding_8"/>
    <property type="match status" value="1"/>
</dbReference>
<feature type="domain" description="Prenylcysteine lyase" evidence="10">
    <location>
        <begin position="237"/>
        <end position="569"/>
    </location>
</feature>
<keyword evidence="12" id="KW-1185">Reference proteome</keyword>
<sequence>MADNYWSEHSKSPPPSYSAYDSAACSGGDAPPPYNLNPAAAPGRNERTPLIVLRPPPRINVSIRIERYQGKRAILLTFGALSFGVFVIWLLVSSPFLGSRTRTLPAPLPLYNVAIVGAGPAGIAAAQYLCSSPTARGVRFNITIFEAKPVIGGMLSLHDANGKHVLPNDDPMQSHITAEDIVGTALMWQNSLFTQDSENMLGDSIHFDELVTNRVGFYKNRNNIASAVRPYSKSPVTTWCWLLWKYGASYLRAATFNADADLRKRMLQAPLTTDAEDIFKSLGALEHLQEWAETLLKKSGISDRYATEILEPQARRAFGQGLGHITGFAVMLAASQEDSASAYMGGHLIERLERIVRRLCVRVRTSTRVVGINHDSQGGRWSVQYASTTGEGDISTEVFDKVILTAVDMRIRLESRNGSVYNLSSFQEPGLDEGMDGPEDDYFVPAHITFFTTKTKLTTWGAHDQVLFLDGSSGVQEIELVRETTSHGGTQYLYRVLSQSSVLEYLRNNYGLLWSYETRIMNWHPIRSPLFRMPTFEWPLARGLWWSSVIQQAWSTVDLNWLAGKAVADDLIKEVLAGEQGQRVI</sequence>
<feature type="region of interest" description="Disordered" evidence="8">
    <location>
        <begin position="1"/>
        <end position="24"/>
    </location>
</feature>
<evidence type="ECO:0000256" key="5">
    <source>
        <dbReference type="ARBA" id="ARBA00022827"/>
    </source>
</evidence>
<accession>A0A1S7UJW4</accession>
<evidence type="ECO:0000256" key="8">
    <source>
        <dbReference type="SAM" id="MobiDB-lite"/>
    </source>
</evidence>
<gene>
    <name evidence="11" type="ORF">SAMD00023353_0203260</name>
</gene>
<feature type="compositionally biased region" description="Basic and acidic residues" evidence="8">
    <location>
        <begin position="1"/>
        <end position="11"/>
    </location>
</feature>
<evidence type="ECO:0000256" key="6">
    <source>
        <dbReference type="ARBA" id="ARBA00023002"/>
    </source>
</evidence>
<organism evidence="11">
    <name type="scientific">Rosellinia necatrix</name>
    <name type="common">White root-rot fungus</name>
    <dbReference type="NCBI Taxonomy" id="77044"/>
    <lineage>
        <taxon>Eukaryota</taxon>
        <taxon>Fungi</taxon>
        <taxon>Dikarya</taxon>
        <taxon>Ascomycota</taxon>
        <taxon>Pezizomycotina</taxon>
        <taxon>Sordariomycetes</taxon>
        <taxon>Xylariomycetidae</taxon>
        <taxon>Xylariales</taxon>
        <taxon>Xylariaceae</taxon>
        <taxon>Rosellinia</taxon>
    </lineage>
</organism>
<dbReference type="OrthoDB" id="437369at2759"/>
<keyword evidence="9" id="KW-0472">Membrane</keyword>
<dbReference type="GO" id="GO:0030328">
    <property type="term" value="P:prenylcysteine catabolic process"/>
    <property type="evidence" value="ECO:0007669"/>
    <property type="project" value="InterPro"/>
</dbReference>
<name>A0A1S7UJW4_ROSNE</name>